<dbReference type="RefSeq" id="WP_000095402.1">
    <property type="nucleotide sequence ID" value="NZ_JAAVIL010000075.1"/>
</dbReference>
<evidence type="ECO:0000256" key="1">
    <source>
        <dbReference type="SAM" id="MobiDB-lite"/>
    </source>
</evidence>
<keyword evidence="2" id="KW-0472">Membrane</keyword>
<accession>A0ABT6E4B2</accession>
<keyword evidence="4" id="KW-1185">Reference proteome</keyword>
<feature type="compositionally biased region" description="Basic and acidic residues" evidence="1">
    <location>
        <begin position="14"/>
        <end position="23"/>
    </location>
</feature>
<keyword evidence="2" id="KW-0812">Transmembrane</keyword>
<dbReference type="PANTHER" id="PTHR38450:SF1">
    <property type="entry name" value="STAGE V SPORULATION PROTEIN AC"/>
    <property type="match status" value="1"/>
</dbReference>
<dbReference type="EMBL" id="JARPRV010000074">
    <property type="protein sequence ID" value="MDG0945282.1"/>
    <property type="molecule type" value="Genomic_DNA"/>
</dbReference>
<feature type="non-terminal residue" evidence="3">
    <location>
        <position position="89"/>
    </location>
</feature>
<feature type="region of interest" description="Disordered" evidence="1">
    <location>
        <begin position="1"/>
        <end position="23"/>
    </location>
</feature>
<comment type="caution">
    <text evidence="3">The sequence shown here is derived from an EMBL/GenBank/DDBJ whole genome shotgun (WGS) entry which is preliminary data.</text>
</comment>
<feature type="transmembrane region" description="Helical" evidence="2">
    <location>
        <begin position="35"/>
        <end position="56"/>
    </location>
</feature>
<dbReference type="InterPro" id="IPR005562">
    <property type="entry name" value="SpoVA"/>
</dbReference>
<dbReference type="Pfam" id="PF03862">
    <property type="entry name" value="SpoVAC_SpoVAEB"/>
    <property type="match status" value="1"/>
</dbReference>
<evidence type="ECO:0000256" key="2">
    <source>
        <dbReference type="SAM" id="Phobius"/>
    </source>
</evidence>
<gene>
    <name evidence="3" type="ORF">P6U22_29785</name>
</gene>
<organism evidence="3 4">
    <name type="scientific">Bacillus paranthracis</name>
    <dbReference type="NCBI Taxonomy" id="2026186"/>
    <lineage>
        <taxon>Bacteria</taxon>
        <taxon>Bacillati</taxon>
        <taxon>Bacillota</taxon>
        <taxon>Bacilli</taxon>
        <taxon>Bacillales</taxon>
        <taxon>Bacillaceae</taxon>
        <taxon>Bacillus</taxon>
        <taxon>Bacillus cereus group</taxon>
    </lineage>
</organism>
<evidence type="ECO:0000313" key="3">
    <source>
        <dbReference type="EMBL" id="MDG0945282.1"/>
    </source>
</evidence>
<evidence type="ECO:0000313" key="4">
    <source>
        <dbReference type="Proteomes" id="UP001221338"/>
    </source>
</evidence>
<proteinExistence type="predicted"/>
<protein>
    <submittedName>
        <fullName evidence="3">SpoVA/SpoVAEb family sporulation membrane protein</fullName>
    </submittedName>
</protein>
<dbReference type="Proteomes" id="UP001221338">
    <property type="component" value="Unassembled WGS sequence"/>
</dbReference>
<name>A0ABT6E4B2_9BACI</name>
<sequence>MSSKDKNLTPVQQEYKKFEQEREPKRPVLKNCIKAFFVGGFICLIGQLISTFYITYFDFTERSAGNPTVATLIFISMLLTGFGIYDRFG</sequence>
<reference evidence="3 4" key="1">
    <citation type="submission" date="2023-03" db="EMBL/GenBank/DDBJ databases">
        <title>Genetic diversity of Bacillus cereus sensu lato isolates from Slovenia.</title>
        <authorList>
            <person name="Abdelli M."/>
        </authorList>
    </citation>
    <scope>NUCLEOTIDE SEQUENCE [LARGE SCALE GENOMIC DNA]</scope>
    <source>
        <strain evidence="3 4">SIBC61B</strain>
    </source>
</reference>
<feature type="transmembrane region" description="Helical" evidence="2">
    <location>
        <begin position="68"/>
        <end position="85"/>
    </location>
</feature>
<keyword evidence="2" id="KW-1133">Transmembrane helix</keyword>
<dbReference type="PANTHER" id="PTHR38450">
    <property type="entry name" value="STAGE V SPORULATION PROTEIN AC-RELATED"/>
    <property type="match status" value="1"/>
</dbReference>